<feature type="domain" description="Cwf19-like C-terminal" evidence="4">
    <location>
        <begin position="499"/>
        <end position="622"/>
    </location>
</feature>
<feature type="compositionally biased region" description="Basic and acidic residues" evidence="2">
    <location>
        <begin position="235"/>
        <end position="246"/>
    </location>
</feature>
<keyword evidence="5" id="KW-1185">Reference proteome</keyword>
<proteinExistence type="inferred from homology"/>
<dbReference type="InterPro" id="IPR040194">
    <property type="entry name" value="Cwf19-like"/>
</dbReference>
<feature type="compositionally biased region" description="Basic and acidic residues" evidence="2">
    <location>
        <begin position="29"/>
        <end position="47"/>
    </location>
</feature>
<feature type="compositionally biased region" description="Basic and acidic residues" evidence="2">
    <location>
        <begin position="262"/>
        <end position="275"/>
    </location>
</feature>
<feature type="region of interest" description="Disordered" evidence="2">
    <location>
        <begin position="29"/>
        <end position="319"/>
    </location>
</feature>
<dbReference type="InterPro" id="IPR006768">
    <property type="entry name" value="Cwf19-like_C_dom-1"/>
</dbReference>
<feature type="compositionally biased region" description="Low complexity" evidence="2">
    <location>
        <begin position="111"/>
        <end position="122"/>
    </location>
</feature>
<evidence type="ECO:0000259" key="4">
    <source>
        <dbReference type="Pfam" id="PF04677"/>
    </source>
</evidence>
<dbReference type="SUPFAM" id="SSF54197">
    <property type="entry name" value="HIT-like"/>
    <property type="match status" value="1"/>
</dbReference>
<evidence type="ECO:0000313" key="6">
    <source>
        <dbReference type="RefSeq" id="XP_058978363.1"/>
    </source>
</evidence>
<dbReference type="PANTHER" id="PTHR12072:SF5">
    <property type="entry name" value="CWF19-LIKE PROTEIN 2"/>
    <property type="match status" value="1"/>
</dbReference>
<dbReference type="InterPro" id="IPR006767">
    <property type="entry name" value="Cwf19-like_C_dom-2"/>
</dbReference>
<dbReference type="InterPro" id="IPR036265">
    <property type="entry name" value="HIT-like_sf"/>
</dbReference>
<feature type="compositionally biased region" description="Basic and acidic residues" evidence="2">
    <location>
        <begin position="56"/>
        <end position="68"/>
    </location>
</feature>
<dbReference type="Pfam" id="PF04676">
    <property type="entry name" value="CwfJ_C_2"/>
    <property type="match status" value="1"/>
</dbReference>
<feature type="region of interest" description="Disordered" evidence="2">
    <location>
        <begin position="358"/>
        <end position="423"/>
    </location>
</feature>
<comment type="similarity">
    <text evidence="1">Belongs to the CWF19 family.</text>
</comment>
<reference evidence="6" key="1">
    <citation type="submission" date="2025-08" db="UniProtKB">
        <authorList>
            <consortium name="RefSeq"/>
        </authorList>
    </citation>
    <scope>IDENTIFICATION</scope>
    <source>
        <strain evidence="6">Aabys</strain>
        <tissue evidence="6">Whole body</tissue>
    </source>
</reference>
<feature type="compositionally biased region" description="Acidic residues" evidence="2">
    <location>
        <begin position="97"/>
        <end position="110"/>
    </location>
</feature>
<name>A0ABM3UXU5_MUSDO</name>
<feature type="compositionally biased region" description="Low complexity" evidence="2">
    <location>
        <begin position="284"/>
        <end position="294"/>
    </location>
</feature>
<sequence>MSYIQFESAREKDKARAELRSAREALLEDAKKRAVQRAEREASKQLKGEVNWMHPAVEKKLKKKEKELKKLKKKKDKKKSAKTKKKTKKKHRHQSSSEEDSEESSDEDTSSTESSTSESSSSSEEDKRNKKSKKSSKKSKRKKKKVKHKKQEESSSSESSDEDGEERWSEAPKPEVPVQRDSWMTDALMFKTYSRERPNKPQEKQQIDTYDPAKSTRELNPYWKITGTGLPGFQKPRDDDEDESRHTVRSSTSQSSSRGWRKQSDANEIPKERKPPPPTRKRSATPSSSSNSSSSEHDDRDNVKEKKQSASTSDFLTDQQMNELAAKILKAEIMGDLTAVEEMRVKLEKARVQRNLFKERKKAEVEANRHQNKEKSKKTEEEHVLLTHTDQSGHSRPLPASKFVDPRDLYGGKKKQKRVKTHDDEGQRVRYFADDDRYDIKQMFEREKYTTASQANLEFADLAAKNKNPNDDLEDIFAEKICKDDSSREARRERDRAIREHQKMEAVLDNCHRCFDSTKMQKELLVAVGDKVYLALPWYQGLQTGHCMIIPTQHATCCTQLDEDTWEEINDFRKALTRMFAAQRKDVIFFEIANRLHKRPHLAIHCIPIRESEGEMAPFYFKKAIEESEHEWCVNKQLVSLSKKSLRSSIPKGLPYFWVNFGMDTGFAHVIEDEQRFPQNFAQEIIGGMLHLDANKWRRQQKEQNIITKVKMFADWWKKYDCTK</sequence>
<feature type="compositionally biased region" description="Low complexity" evidence="2">
    <location>
        <begin position="249"/>
        <end position="258"/>
    </location>
</feature>
<evidence type="ECO:0000259" key="3">
    <source>
        <dbReference type="Pfam" id="PF04676"/>
    </source>
</evidence>
<dbReference type="RefSeq" id="XP_058978363.1">
    <property type="nucleotide sequence ID" value="XM_059122380.1"/>
</dbReference>
<dbReference type="Pfam" id="PF04677">
    <property type="entry name" value="CwfJ_C_1"/>
    <property type="match status" value="1"/>
</dbReference>
<dbReference type="Gene3D" id="3.30.428.10">
    <property type="entry name" value="HIT-like"/>
    <property type="match status" value="1"/>
</dbReference>
<evidence type="ECO:0000256" key="1">
    <source>
        <dbReference type="ARBA" id="ARBA00006795"/>
    </source>
</evidence>
<feature type="domain" description="Cwf19-like protein C-terminal" evidence="3">
    <location>
        <begin position="631"/>
        <end position="723"/>
    </location>
</feature>
<evidence type="ECO:0000313" key="5">
    <source>
        <dbReference type="Proteomes" id="UP001652621"/>
    </source>
</evidence>
<dbReference type="PANTHER" id="PTHR12072">
    <property type="entry name" value="CWF19, CELL CYCLE CONTROL PROTEIN"/>
    <property type="match status" value="1"/>
</dbReference>
<feature type="compositionally biased region" description="Basic residues" evidence="2">
    <location>
        <begin position="69"/>
        <end position="94"/>
    </location>
</feature>
<gene>
    <name evidence="6" type="primary">LOC131802316</name>
</gene>
<feature type="compositionally biased region" description="Basic and acidic residues" evidence="2">
    <location>
        <begin position="358"/>
        <end position="385"/>
    </location>
</feature>
<dbReference type="Proteomes" id="UP001652621">
    <property type="component" value="Unplaced"/>
</dbReference>
<feature type="compositionally biased region" description="Basic residues" evidence="2">
    <location>
        <begin position="129"/>
        <end position="149"/>
    </location>
</feature>
<feature type="compositionally biased region" description="Basic and acidic residues" evidence="2">
    <location>
        <begin position="295"/>
        <end position="308"/>
    </location>
</feature>
<accession>A0ABM3UXU5</accession>
<feature type="compositionally biased region" description="Polar residues" evidence="2">
    <location>
        <begin position="309"/>
        <end position="319"/>
    </location>
</feature>
<dbReference type="GeneID" id="131802316"/>
<feature type="compositionally biased region" description="Basic and acidic residues" evidence="2">
    <location>
        <begin position="193"/>
        <end position="206"/>
    </location>
</feature>
<organism evidence="5 6">
    <name type="scientific">Musca domestica</name>
    <name type="common">House fly</name>
    <dbReference type="NCBI Taxonomy" id="7370"/>
    <lineage>
        <taxon>Eukaryota</taxon>
        <taxon>Metazoa</taxon>
        <taxon>Ecdysozoa</taxon>
        <taxon>Arthropoda</taxon>
        <taxon>Hexapoda</taxon>
        <taxon>Insecta</taxon>
        <taxon>Pterygota</taxon>
        <taxon>Neoptera</taxon>
        <taxon>Endopterygota</taxon>
        <taxon>Diptera</taxon>
        <taxon>Brachycera</taxon>
        <taxon>Muscomorpha</taxon>
        <taxon>Muscoidea</taxon>
        <taxon>Muscidae</taxon>
        <taxon>Musca</taxon>
    </lineage>
</organism>
<evidence type="ECO:0000256" key="2">
    <source>
        <dbReference type="SAM" id="MobiDB-lite"/>
    </source>
</evidence>
<protein>
    <submittedName>
        <fullName evidence="6">CWF19-like protein 2 homolog</fullName>
    </submittedName>
</protein>